<dbReference type="Proteomes" id="UP000265703">
    <property type="component" value="Unassembled WGS sequence"/>
</dbReference>
<feature type="compositionally biased region" description="Acidic residues" evidence="1">
    <location>
        <begin position="47"/>
        <end position="59"/>
    </location>
</feature>
<feature type="compositionally biased region" description="Polar residues" evidence="1">
    <location>
        <begin position="22"/>
        <end position="31"/>
    </location>
</feature>
<evidence type="ECO:0000256" key="1">
    <source>
        <dbReference type="SAM" id="MobiDB-lite"/>
    </source>
</evidence>
<evidence type="ECO:0000313" key="2">
    <source>
        <dbReference type="EMBL" id="RIA79309.1"/>
    </source>
</evidence>
<reference evidence="2 3" key="1">
    <citation type="submission" date="2018-06" db="EMBL/GenBank/DDBJ databases">
        <title>Comparative genomics reveals the genomic features of Rhizophagus irregularis, R. cerebriforme, R. diaphanum and Gigaspora rosea, and their symbiotic lifestyle signature.</title>
        <authorList>
            <person name="Morin E."/>
            <person name="San Clemente H."/>
            <person name="Chen E.C.H."/>
            <person name="De La Providencia I."/>
            <person name="Hainaut M."/>
            <person name="Kuo A."/>
            <person name="Kohler A."/>
            <person name="Murat C."/>
            <person name="Tang N."/>
            <person name="Roy S."/>
            <person name="Loubradou J."/>
            <person name="Henrissat B."/>
            <person name="Grigoriev I.V."/>
            <person name="Corradi N."/>
            <person name="Roux C."/>
            <person name="Martin F.M."/>
        </authorList>
    </citation>
    <scope>NUCLEOTIDE SEQUENCE [LARGE SCALE GENOMIC DNA]</scope>
    <source>
        <strain evidence="2 3">DAOM 227022</strain>
    </source>
</reference>
<sequence>MNQTKDYDDNDRDKPFLDNEDYNNGNPNLNNEDYDRNSDRQSLDNKDYDDDKGDIEIESDCSKTSAYISKENDELTDDDKEFEESEMTNISNELQELEEGVSYIDGQTDEPFILHAYLLTWTDDIPALSKIYNIRNHDDTINIEKLIEEETNKN</sequence>
<dbReference type="EMBL" id="QKYT01001378">
    <property type="protein sequence ID" value="RIA79309.1"/>
    <property type="molecule type" value="Genomic_DNA"/>
</dbReference>
<evidence type="ECO:0000313" key="3">
    <source>
        <dbReference type="Proteomes" id="UP000265703"/>
    </source>
</evidence>
<feature type="region of interest" description="Disordered" evidence="1">
    <location>
        <begin position="1"/>
        <end position="80"/>
    </location>
</feature>
<proteinExistence type="predicted"/>
<accession>A0A397S3L9</accession>
<feature type="compositionally biased region" description="Basic and acidic residues" evidence="1">
    <location>
        <begin position="1"/>
        <end position="17"/>
    </location>
</feature>
<comment type="caution">
    <text evidence="2">The sequence shown here is derived from an EMBL/GenBank/DDBJ whole genome shotgun (WGS) entry which is preliminary data.</text>
</comment>
<dbReference type="AlphaFoldDB" id="A0A397S3L9"/>
<feature type="compositionally biased region" description="Basic and acidic residues" evidence="1">
    <location>
        <begin position="33"/>
        <end position="46"/>
    </location>
</feature>
<organism evidence="2 3">
    <name type="scientific">Glomus cerebriforme</name>
    <dbReference type="NCBI Taxonomy" id="658196"/>
    <lineage>
        <taxon>Eukaryota</taxon>
        <taxon>Fungi</taxon>
        <taxon>Fungi incertae sedis</taxon>
        <taxon>Mucoromycota</taxon>
        <taxon>Glomeromycotina</taxon>
        <taxon>Glomeromycetes</taxon>
        <taxon>Glomerales</taxon>
        <taxon>Glomeraceae</taxon>
        <taxon>Glomus</taxon>
    </lineage>
</organism>
<keyword evidence="3" id="KW-1185">Reference proteome</keyword>
<protein>
    <submittedName>
        <fullName evidence="2">Uncharacterized protein</fullName>
    </submittedName>
</protein>
<dbReference type="OrthoDB" id="2401807at2759"/>
<gene>
    <name evidence="2" type="ORF">C1645_841000</name>
</gene>
<name>A0A397S3L9_9GLOM</name>